<feature type="transmembrane region" description="Helical" evidence="1">
    <location>
        <begin position="149"/>
        <end position="172"/>
    </location>
</feature>
<dbReference type="OrthoDB" id="9795736at2"/>
<dbReference type="AlphaFoldDB" id="A0A433XBB6"/>
<protein>
    <submittedName>
        <fullName evidence="2">DUF1003 domain-containing protein</fullName>
    </submittedName>
</protein>
<reference evidence="2 3" key="1">
    <citation type="journal article" date="2016" name="Int. J. Syst. Evol. Microbiol.">
        <title>Arsenicitalea aurantiaca gen. nov., sp. nov., a new member of the family Hyphomicrobiaceae, isolated from high-arsenic sediment.</title>
        <authorList>
            <person name="Mu Y."/>
            <person name="Zhou L."/>
            <person name="Zeng X.C."/>
            <person name="Liu L."/>
            <person name="Pan Y."/>
            <person name="Chen X."/>
            <person name="Wang J."/>
            <person name="Li S."/>
            <person name="Li W.J."/>
            <person name="Wang Y."/>
        </authorList>
    </citation>
    <scope>NUCLEOTIDE SEQUENCE [LARGE SCALE GENOMIC DNA]</scope>
    <source>
        <strain evidence="2 3">42-50</strain>
    </source>
</reference>
<evidence type="ECO:0000313" key="2">
    <source>
        <dbReference type="EMBL" id="RUT31391.1"/>
    </source>
</evidence>
<keyword evidence="1" id="KW-0812">Transmembrane</keyword>
<evidence type="ECO:0000313" key="3">
    <source>
        <dbReference type="Proteomes" id="UP000281547"/>
    </source>
</evidence>
<keyword evidence="1" id="KW-0472">Membrane</keyword>
<gene>
    <name evidence="2" type="ORF">EMQ25_11110</name>
</gene>
<keyword evidence="3" id="KW-1185">Reference proteome</keyword>
<dbReference type="InterPro" id="IPR010406">
    <property type="entry name" value="DUF1003"/>
</dbReference>
<keyword evidence="1" id="KW-1133">Transmembrane helix</keyword>
<organism evidence="2 3">
    <name type="scientific">Arsenicitalea aurantiaca</name>
    <dbReference type="NCBI Taxonomy" id="1783274"/>
    <lineage>
        <taxon>Bacteria</taxon>
        <taxon>Pseudomonadati</taxon>
        <taxon>Pseudomonadota</taxon>
        <taxon>Alphaproteobacteria</taxon>
        <taxon>Hyphomicrobiales</taxon>
        <taxon>Devosiaceae</taxon>
        <taxon>Arsenicitalea</taxon>
    </lineage>
</organism>
<dbReference type="PANTHER" id="PTHR41386:SF1">
    <property type="entry name" value="MEMBRANE PROTEIN"/>
    <property type="match status" value="1"/>
</dbReference>
<accession>A0A433XBB6</accession>
<feature type="transmembrane region" description="Helical" evidence="1">
    <location>
        <begin position="117"/>
        <end position="137"/>
    </location>
</feature>
<dbReference type="Pfam" id="PF06210">
    <property type="entry name" value="DUF1003"/>
    <property type="match status" value="1"/>
</dbReference>
<sequence>MSRARKPDTLQCGVCHRHLPRRQLVGVDWVRPSLARGLDEAHPGWRDTGHICVADLQAFRRETLEQMIRAERGALTALDRGVVETLARDGTVSSDTEEAYTDKITFGDRLADRMARFAGSWTFIVSFLVILAVWMAVNALPEAGAPFDPYPFILLNLILSCVAALQAPLIMMSQRRVEAKDRLRARNDYQVNLKAELEIRHLHEKIDHHLLKQWERLAEIQDIQLEIMETLSRGKG</sequence>
<evidence type="ECO:0000256" key="1">
    <source>
        <dbReference type="SAM" id="Phobius"/>
    </source>
</evidence>
<dbReference type="Proteomes" id="UP000281547">
    <property type="component" value="Unassembled WGS sequence"/>
</dbReference>
<proteinExistence type="predicted"/>
<dbReference type="RefSeq" id="WP_127188636.1">
    <property type="nucleotide sequence ID" value="NZ_RZNJ01000003.1"/>
</dbReference>
<comment type="caution">
    <text evidence="2">The sequence shown here is derived from an EMBL/GenBank/DDBJ whole genome shotgun (WGS) entry which is preliminary data.</text>
</comment>
<name>A0A433XBB6_9HYPH</name>
<dbReference type="EMBL" id="RZNJ01000003">
    <property type="protein sequence ID" value="RUT31391.1"/>
    <property type="molecule type" value="Genomic_DNA"/>
</dbReference>
<dbReference type="PANTHER" id="PTHR41386">
    <property type="entry name" value="INTEGRAL MEMBRANE PROTEIN-RELATED"/>
    <property type="match status" value="1"/>
</dbReference>